<dbReference type="PANTHER" id="PTHR14859">
    <property type="entry name" value="CALCOFLUOR WHITE HYPERSENSITIVE PROTEIN PRECURSOR"/>
    <property type="match status" value="1"/>
</dbReference>
<dbReference type="Gene3D" id="3.60.10.10">
    <property type="entry name" value="Endonuclease/exonuclease/phosphatase"/>
    <property type="match status" value="1"/>
</dbReference>
<evidence type="ECO:0000259" key="1">
    <source>
        <dbReference type="Pfam" id="PF03372"/>
    </source>
</evidence>
<sequence>MRQSFTVLSYNIQAGIGTQRAHHYVTRAHHQVISTKAKRERLRSIGKFIAGFDIACLQEVDPGGRRAGFSNQGDILSEASGHPHHVYQENRAVRAISRHGNAILSRVPIVSCEDLKLPGRIGGRGALLVEFDMEPATILACVHLSLGPDDQREQLEYLADEMDKPRYGRARKIVCGDMNCAARSGPLSRFSEVSGLRPITGAPHKTYPSWTPRLGLDHILTDDTTIDHQVTVEAASFSDHLPVSARFQASSLPT</sequence>
<dbReference type="EMBL" id="BSNJ01000003">
    <property type="protein sequence ID" value="GLQ20450.1"/>
    <property type="molecule type" value="Genomic_DNA"/>
</dbReference>
<dbReference type="InterPro" id="IPR051916">
    <property type="entry name" value="GPI-anchor_lipid_remodeler"/>
</dbReference>
<organism evidence="2 3">
    <name type="scientific">Algimonas porphyrae</name>
    <dbReference type="NCBI Taxonomy" id="1128113"/>
    <lineage>
        <taxon>Bacteria</taxon>
        <taxon>Pseudomonadati</taxon>
        <taxon>Pseudomonadota</taxon>
        <taxon>Alphaproteobacteria</taxon>
        <taxon>Maricaulales</taxon>
        <taxon>Robiginitomaculaceae</taxon>
        <taxon>Algimonas</taxon>
    </lineage>
</organism>
<keyword evidence="3" id="KW-1185">Reference proteome</keyword>
<comment type="caution">
    <text evidence="2">The sequence shown here is derived from an EMBL/GenBank/DDBJ whole genome shotgun (WGS) entry which is preliminary data.</text>
</comment>
<name>A0ABQ5V1C9_9PROT</name>
<reference evidence="2" key="1">
    <citation type="journal article" date="2014" name="Int. J. Syst. Evol. Microbiol.">
        <title>Complete genome of a new Firmicutes species belonging to the dominant human colonic microbiota ('Ruminococcus bicirculans') reveals two chromosomes and a selective capacity to utilize plant glucans.</title>
        <authorList>
            <consortium name="NISC Comparative Sequencing Program"/>
            <person name="Wegmann U."/>
            <person name="Louis P."/>
            <person name="Goesmann A."/>
            <person name="Henrissat B."/>
            <person name="Duncan S.H."/>
            <person name="Flint H.J."/>
        </authorList>
    </citation>
    <scope>NUCLEOTIDE SEQUENCE</scope>
    <source>
        <strain evidence="2">NBRC 108216</strain>
    </source>
</reference>
<dbReference type="SUPFAM" id="SSF56219">
    <property type="entry name" value="DNase I-like"/>
    <property type="match status" value="1"/>
</dbReference>
<dbReference type="InterPro" id="IPR036691">
    <property type="entry name" value="Endo/exonu/phosph_ase_sf"/>
</dbReference>
<dbReference type="RefSeq" id="WP_284371065.1">
    <property type="nucleotide sequence ID" value="NZ_BSNJ01000003.1"/>
</dbReference>
<evidence type="ECO:0000313" key="3">
    <source>
        <dbReference type="Proteomes" id="UP001161390"/>
    </source>
</evidence>
<keyword evidence="2" id="KW-0378">Hydrolase</keyword>
<dbReference type="Pfam" id="PF03372">
    <property type="entry name" value="Exo_endo_phos"/>
    <property type="match status" value="1"/>
</dbReference>
<dbReference type="InterPro" id="IPR005135">
    <property type="entry name" value="Endo/exonuclease/phosphatase"/>
</dbReference>
<proteinExistence type="predicted"/>
<dbReference type="PANTHER" id="PTHR14859:SF15">
    <property type="entry name" value="ENDONUCLEASE_EXONUCLEASE_PHOSPHATASE DOMAIN-CONTAINING PROTEIN"/>
    <property type="match status" value="1"/>
</dbReference>
<evidence type="ECO:0000313" key="2">
    <source>
        <dbReference type="EMBL" id="GLQ20450.1"/>
    </source>
</evidence>
<dbReference type="Proteomes" id="UP001161390">
    <property type="component" value="Unassembled WGS sequence"/>
</dbReference>
<gene>
    <name evidence="2" type="ORF">GCM10007854_14050</name>
</gene>
<keyword evidence="2" id="KW-0540">Nuclease</keyword>
<reference evidence="2" key="2">
    <citation type="submission" date="2023-01" db="EMBL/GenBank/DDBJ databases">
        <title>Draft genome sequence of Algimonas porphyrae strain NBRC 108216.</title>
        <authorList>
            <person name="Sun Q."/>
            <person name="Mori K."/>
        </authorList>
    </citation>
    <scope>NUCLEOTIDE SEQUENCE</scope>
    <source>
        <strain evidence="2">NBRC 108216</strain>
    </source>
</reference>
<accession>A0ABQ5V1C9</accession>
<protein>
    <submittedName>
        <fullName evidence="2">Endonuclease</fullName>
    </submittedName>
</protein>
<dbReference type="GO" id="GO:0004519">
    <property type="term" value="F:endonuclease activity"/>
    <property type="evidence" value="ECO:0007669"/>
    <property type="project" value="UniProtKB-KW"/>
</dbReference>
<keyword evidence="2" id="KW-0255">Endonuclease</keyword>
<feature type="domain" description="Endonuclease/exonuclease/phosphatase" evidence="1">
    <location>
        <begin position="8"/>
        <end position="240"/>
    </location>
</feature>